<evidence type="ECO:0000256" key="2">
    <source>
        <dbReference type="SAM" id="Phobius"/>
    </source>
</evidence>
<feature type="compositionally biased region" description="Acidic residues" evidence="1">
    <location>
        <begin position="461"/>
        <end position="485"/>
    </location>
</feature>
<accession>A0AAJ1F7S5</accession>
<feature type="compositionally biased region" description="Basic and acidic residues" evidence="1">
    <location>
        <begin position="112"/>
        <end position="125"/>
    </location>
</feature>
<protein>
    <submittedName>
        <fullName evidence="3">Uncharacterized protein</fullName>
    </submittedName>
</protein>
<organism evidence="3 4">
    <name type="scientific">Varibaculum cambriense</name>
    <dbReference type="NCBI Taxonomy" id="184870"/>
    <lineage>
        <taxon>Bacteria</taxon>
        <taxon>Bacillati</taxon>
        <taxon>Actinomycetota</taxon>
        <taxon>Actinomycetes</taxon>
        <taxon>Actinomycetales</taxon>
        <taxon>Actinomycetaceae</taxon>
        <taxon>Varibaculum</taxon>
    </lineage>
</organism>
<keyword evidence="2" id="KW-0472">Membrane</keyword>
<evidence type="ECO:0000313" key="4">
    <source>
        <dbReference type="Proteomes" id="UP001200537"/>
    </source>
</evidence>
<keyword evidence="2" id="KW-1133">Transmembrane helix</keyword>
<feature type="compositionally biased region" description="Polar residues" evidence="1">
    <location>
        <begin position="486"/>
        <end position="496"/>
    </location>
</feature>
<feature type="transmembrane region" description="Helical" evidence="2">
    <location>
        <begin position="177"/>
        <end position="199"/>
    </location>
</feature>
<dbReference type="EMBL" id="JAKNHJ010000005">
    <property type="protein sequence ID" value="MCG4617633.1"/>
    <property type="molecule type" value="Genomic_DNA"/>
</dbReference>
<sequence>MNIFLRRYWLPLLLVIAGALVALVGVGNATIWKPNPQVSASLPTSSQKQALAITRPGMFELYDSPTKITVAGQGKVALAIGRSADVTAWAADQNYVEVTGQKDDTSLLTEPHQGKADPRQPGEAAGKDMWVEYKEVDTGRISETWDRSEGAWSLIAWSEEGNVQLTLQWTQPVSTPWFWPLLIAGLLLMLIGAVVSVVINRLAIAAAKEEAEIRKRREQRTQEAAAQGEQTVQIPALNAVTKPPSRSELRKARERGEATIEVEGVKFPTGLVPVIHTDADGQAINPEAADSLTPEVPATEEVSAPTMPAAELALPAQSPQPTAYSPLPEVAAEASFNPAASPQPAQPYQPQASYNPAASPQPAQPYQPQASYNPAASLQPEDSYQPLSSYSPAASLQPADSYQPHASYNPAASLQPQAAYNPAASPQPAQSYQPHASYNPAASYQPPANQAAVTPEHTEEWYEDDDFDLDGLGDGPDMADFEGESTFDQSQGGSNR</sequence>
<keyword evidence="2" id="KW-0812">Transmembrane</keyword>
<feature type="compositionally biased region" description="Polar residues" evidence="1">
    <location>
        <begin position="380"/>
        <end position="418"/>
    </location>
</feature>
<dbReference type="Proteomes" id="UP001200537">
    <property type="component" value="Unassembled WGS sequence"/>
</dbReference>
<dbReference type="AlphaFoldDB" id="A0AAJ1F7S5"/>
<dbReference type="RefSeq" id="WP_238127815.1">
    <property type="nucleotide sequence ID" value="NZ_JAKNHJ010000005.1"/>
</dbReference>
<feature type="compositionally biased region" description="Low complexity" evidence="1">
    <location>
        <begin position="337"/>
        <end position="376"/>
    </location>
</feature>
<evidence type="ECO:0000313" key="3">
    <source>
        <dbReference type="EMBL" id="MCG4617633.1"/>
    </source>
</evidence>
<feature type="region of interest" description="Disordered" evidence="1">
    <location>
        <begin position="102"/>
        <end position="125"/>
    </location>
</feature>
<feature type="compositionally biased region" description="Polar residues" evidence="1">
    <location>
        <begin position="427"/>
        <end position="452"/>
    </location>
</feature>
<gene>
    <name evidence="3" type="ORF">L0M99_03865</name>
</gene>
<comment type="caution">
    <text evidence="3">The sequence shown here is derived from an EMBL/GenBank/DDBJ whole genome shotgun (WGS) entry which is preliminary data.</text>
</comment>
<name>A0AAJ1F7S5_9ACTO</name>
<reference evidence="3" key="1">
    <citation type="submission" date="2022-01" db="EMBL/GenBank/DDBJ databases">
        <title>Collection of gut derived symbiotic bacterial strains cultured from healthy donors.</title>
        <authorList>
            <person name="Lin H."/>
            <person name="Kohout C."/>
            <person name="Waligurski E."/>
            <person name="Pamer E.G."/>
        </authorList>
    </citation>
    <scope>NUCLEOTIDE SEQUENCE</scope>
    <source>
        <strain evidence="3">DFI.7.46</strain>
    </source>
</reference>
<feature type="region of interest" description="Disordered" evidence="1">
    <location>
        <begin position="334"/>
        <end position="496"/>
    </location>
</feature>
<proteinExistence type="predicted"/>
<evidence type="ECO:0000256" key="1">
    <source>
        <dbReference type="SAM" id="MobiDB-lite"/>
    </source>
</evidence>